<dbReference type="Proteomes" id="UP000192343">
    <property type="component" value="Unassembled WGS sequence"/>
</dbReference>
<evidence type="ECO:0000256" key="1">
    <source>
        <dbReference type="ARBA" id="ARBA00023224"/>
    </source>
</evidence>
<dbReference type="InterPro" id="IPR004089">
    <property type="entry name" value="MCPsignal_dom"/>
</dbReference>
<dbReference type="GO" id="GO:0016020">
    <property type="term" value="C:membrane"/>
    <property type="evidence" value="ECO:0007669"/>
    <property type="project" value="InterPro"/>
</dbReference>
<reference evidence="6 7" key="1">
    <citation type="submission" date="2017-03" db="EMBL/GenBank/DDBJ databases">
        <title>Draft Genome sequence of Marispirochaeta sp. strain JC444.</title>
        <authorList>
            <person name="Shivani Y."/>
            <person name="Subhash Y."/>
            <person name="Sasikala C."/>
            <person name="Ramana C."/>
        </authorList>
    </citation>
    <scope>NUCLEOTIDE SEQUENCE [LARGE SCALE GENOMIC DNA]</scope>
    <source>
        <strain evidence="6 7">JC444</strain>
    </source>
</reference>
<dbReference type="Gene3D" id="1.10.287.950">
    <property type="entry name" value="Methyl-accepting chemotaxis protein"/>
    <property type="match status" value="1"/>
</dbReference>
<evidence type="ECO:0000256" key="3">
    <source>
        <dbReference type="SAM" id="Coils"/>
    </source>
</evidence>
<feature type="coiled-coil region" evidence="3">
    <location>
        <begin position="56"/>
        <end position="90"/>
    </location>
</feature>
<comment type="caution">
    <text evidence="6">The sequence shown here is derived from an EMBL/GenBank/DDBJ whole genome shotgun (WGS) entry which is preliminary data.</text>
</comment>
<proteinExistence type="predicted"/>
<sequence>MVLIIVHLAMLLTGVFFVIRYSDPVILIIPFLSLVTLGTVLIRRRGVNKNAEGAGKTLLKQEVSDLKDMLSAASEKINSLETERAKNEDAQQTKNIVLASLADSLQLLNAAAPILEALSKRVIEKTEASNMSVSDRIFSIAEHSKYLGGEIQNVLTELMDGSGGLESSLARLEHETGGYRTLISGLKEISGTYLKDMDLLKQAVQNIGSYTQGLTDLADQTNLLSINASIEAARAGSAGGGFRIIASEVQALARRSKAIADEINTQIVAAASNVESSFSHQELILGDSISRIEESQSNLDKLVTELRPQLESIGNTVEESKKISTGVTADLNQIIVSMQYHDMIRQILEHCNSILNEVRSSCNEQTLLSRYAEQDDELVKKRVRDLATKYFTVDDEWEVLGISVRDSTRHKEREKIKKEHKLEGDITLF</sequence>
<dbReference type="SUPFAM" id="SSF58104">
    <property type="entry name" value="Methyl-accepting chemotaxis protein (MCP) signaling domain"/>
    <property type="match status" value="1"/>
</dbReference>
<dbReference type="Pfam" id="PF00015">
    <property type="entry name" value="MCPsignal"/>
    <property type="match status" value="1"/>
</dbReference>
<keyword evidence="7" id="KW-1185">Reference proteome</keyword>
<dbReference type="AlphaFoldDB" id="A0A1Y1S1J1"/>
<gene>
    <name evidence="6" type="ORF">B4O97_05335</name>
</gene>
<keyword evidence="1 2" id="KW-0807">Transducer</keyword>
<feature type="domain" description="Methyl-accepting transducer" evidence="5">
    <location>
        <begin position="197"/>
        <end position="277"/>
    </location>
</feature>
<evidence type="ECO:0000259" key="5">
    <source>
        <dbReference type="PROSITE" id="PS50111"/>
    </source>
</evidence>
<evidence type="ECO:0000313" key="7">
    <source>
        <dbReference type="Proteomes" id="UP000192343"/>
    </source>
</evidence>
<keyword evidence="4" id="KW-0812">Transmembrane</keyword>
<protein>
    <recommendedName>
        <fullName evidence="5">Methyl-accepting transducer domain-containing protein</fullName>
    </recommendedName>
</protein>
<evidence type="ECO:0000313" key="6">
    <source>
        <dbReference type="EMBL" id="ORC36498.1"/>
    </source>
</evidence>
<name>A0A1Y1S1J1_9SPIO</name>
<dbReference type="SMART" id="SM00283">
    <property type="entry name" value="MA"/>
    <property type="match status" value="1"/>
</dbReference>
<accession>A0A1Y1S1J1</accession>
<dbReference type="PANTHER" id="PTHR32089">
    <property type="entry name" value="METHYL-ACCEPTING CHEMOTAXIS PROTEIN MCPB"/>
    <property type="match status" value="1"/>
</dbReference>
<evidence type="ECO:0000256" key="4">
    <source>
        <dbReference type="SAM" id="Phobius"/>
    </source>
</evidence>
<organism evidence="6 7">
    <name type="scientific">Marispirochaeta aestuarii</name>
    <dbReference type="NCBI Taxonomy" id="1963862"/>
    <lineage>
        <taxon>Bacteria</taxon>
        <taxon>Pseudomonadati</taxon>
        <taxon>Spirochaetota</taxon>
        <taxon>Spirochaetia</taxon>
        <taxon>Spirochaetales</taxon>
        <taxon>Spirochaetaceae</taxon>
        <taxon>Marispirochaeta</taxon>
    </lineage>
</organism>
<keyword evidence="4" id="KW-0472">Membrane</keyword>
<dbReference type="GO" id="GO:0007165">
    <property type="term" value="P:signal transduction"/>
    <property type="evidence" value="ECO:0007669"/>
    <property type="project" value="UniProtKB-KW"/>
</dbReference>
<dbReference type="STRING" id="1963862.B4O97_05335"/>
<keyword evidence="4" id="KW-1133">Transmembrane helix</keyword>
<feature type="transmembrane region" description="Helical" evidence="4">
    <location>
        <begin position="27"/>
        <end position="43"/>
    </location>
</feature>
<keyword evidence="3" id="KW-0175">Coiled coil</keyword>
<dbReference type="EMBL" id="MWQY01000005">
    <property type="protein sequence ID" value="ORC36498.1"/>
    <property type="molecule type" value="Genomic_DNA"/>
</dbReference>
<dbReference type="PANTHER" id="PTHR32089:SF112">
    <property type="entry name" value="LYSOZYME-LIKE PROTEIN-RELATED"/>
    <property type="match status" value="1"/>
</dbReference>
<evidence type="ECO:0000256" key="2">
    <source>
        <dbReference type="PROSITE-ProRule" id="PRU00284"/>
    </source>
</evidence>
<dbReference type="PROSITE" id="PS50111">
    <property type="entry name" value="CHEMOTAXIS_TRANSDUC_2"/>
    <property type="match status" value="1"/>
</dbReference>